<dbReference type="GO" id="GO:0015969">
    <property type="term" value="P:guanosine tetraphosphate metabolic process"/>
    <property type="evidence" value="ECO:0007669"/>
    <property type="project" value="InterPro"/>
</dbReference>
<accession>A0A2T5M9N5</accession>
<evidence type="ECO:0000313" key="3">
    <source>
        <dbReference type="Proteomes" id="UP000244073"/>
    </source>
</evidence>
<gene>
    <name evidence="2" type="ORF">P175DRAFT_0490301</name>
</gene>
<evidence type="ECO:0000313" key="2">
    <source>
        <dbReference type="EMBL" id="PTU25244.1"/>
    </source>
</evidence>
<dbReference type="Proteomes" id="UP000244073">
    <property type="component" value="Unassembled WGS sequence"/>
</dbReference>
<dbReference type="CDD" id="cd05399">
    <property type="entry name" value="NT_Rel-Spo_like"/>
    <property type="match status" value="1"/>
</dbReference>
<dbReference type="InterPro" id="IPR043519">
    <property type="entry name" value="NT_sf"/>
</dbReference>
<organism evidence="2 3">
    <name type="scientific">Aspergillus ochraceoroseus IBT 24754</name>
    <dbReference type="NCBI Taxonomy" id="1392256"/>
    <lineage>
        <taxon>Eukaryota</taxon>
        <taxon>Fungi</taxon>
        <taxon>Dikarya</taxon>
        <taxon>Ascomycota</taxon>
        <taxon>Pezizomycotina</taxon>
        <taxon>Eurotiomycetes</taxon>
        <taxon>Eurotiomycetidae</taxon>
        <taxon>Eurotiales</taxon>
        <taxon>Aspergillaceae</taxon>
        <taxon>Aspergillus</taxon>
        <taxon>Aspergillus subgen. Nidulantes</taxon>
    </lineage>
</organism>
<dbReference type="GeneID" id="63812672"/>
<dbReference type="SMART" id="SM00954">
    <property type="entry name" value="RelA_SpoT"/>
    <property type="match status" value="1"/>
</dbReference>
<evidence type="ECO:0000259" key="1">
    <source>
        <dbReference type="SMART" id="SM00954"/>
    </source>
</evidence>
<proteinExistence type="predicted"/>
<dbReference type="Pfam" id="PF04607">
    <property type="entry name" value="RelA_SpoT"/>
    <property type="match status" value="1"/>
</dbReference>
<dbReference type="Gene3D" id="3.30.460.10">
    <property type="entry name" value="Beta Polymerase, domain 2"/>
    <property type="match status" value="1"/>
</dbReference>
<dbReference type="VEuPathDB" id="FungiDB:P175DRAFT_0490301"/>
<dbReference type="AlphaFoldDB" id="A0A2T5M9N5"/>
<name>A0A2T5M9N5_9EURO</name>
<dbReference type="RefSeq" id="XP_040756636.1">
    <property type="nucleotide sequence ID" value="XM_040895790.1"/>
</dbReference>
<dbReference type="PANTHER" id="PTHR41773:SF1">
    <property type="entry name" value="RELA_SPOT DOMAIN-CONTAINING PROTEIN"/>
    <property type="match status" value="1"/>
</dbReference>
<dbReference type="SUPFAM" id="SSF81301">
    <property type="entry name" value="Nucleotidyltransferase"/>
    <property type="match status" value="1"/>
</dbReference>
<dbReference type="EMBL" id="MSFN02000001">
    <property type="protein sequence ID" value="PTU25244.1"/>
    <property type="molecule type" value="Genomic_DNA"/>
</dbReference>
<comment type="caution">
    <text evidence="2">The sequence shown here is derived from an EMBL/GenBank/DDBJ whole genome shotgun (WGS) entry which is preliminary data.</text>
</comment>
<sequence>MGAKKGTSVIDTFVESEYPPIRSNYKLLAEKVEEVCKRALHKADIPHFTSSRVKDKERLRAKLEKIQERRRVEWTPEEILKNVFDFAGVRIALYRPEQKSDIRQILEKDCRFTFHDPDTKTFGDEVENGGKASVNGEFHHHRVHNKISTPKYEAIHYIVSLHPEDLQDLHSYPVEVQVMSVLQSSWAQIQHDLTYKQLSGHLSKAEETTLESLGRVMTLGESFLYQLSIIQDERKLKATGPFKNVYELGNFLWDWFVENYGMEVEDLGPLSALKALLEKTKLNNRKELSEVLTSLIPTSKNPRPIERASARVCPGMELRPAVFIMNHIITTHDDELNEEWRESLHREEMRSQAMLEVIMSTILWLFDFFPLPFWELALKSGGSPHQQEVRIERLSWLASTRPGELMDSPADFLTNPEDRDNVNELWNWFNGHHSRAVQLAFRISKYVIVRDVVRESCLFDRVFSRMGQTLRNDFQSNNGRSSP</sequence>
<dbReference type="PANTHER" id="PTHR41773">
    <property type="entry name" value="GTP PYROPHOSPHATASE-RELATED"/>
    <property type="match status" value="1"/>
</dbReference>
<dbReference type="OrthoDB" id="4719016at2759"/>
<reference evidence="2 3" key="1">
    <citation type="journal article" date="2018" name="Proc. Natl. Acad. Sci. U.S.A.">
        <title>Linking secondary metabolites to gene clusters through genome sequencing of six diverse Aspergillus species.</title>
        <authorList>
            <person name="Kaerboelling I."/>
            <person name="Vesth T.C."/>
            <person name="Frisvad J.C."/>
            <person name="Nybo J.L."/>
            <person name="Theobald S."/>
            <person name="Kuo A."/>
            <person name="Bowyer P."/>
            <person name="Matsuda Y."/>
            <person name="Mondo S."/>
            <person name="Lyhne E.K."/>
            <person name="Kogle M.E."/>
            <person name="Clum A."/>
            <person name="Lipzen A."/>
            <person name="Salamov A."/>
            <person name="Ngan C.Y."/>
            <person name="Daum C."/>
            <person name="Chiniquy J."/>
            <person name="Barry K."/>
            <person name="LaButti K."/>
            <person name="Haridas S."/>
            <person name="Simmons B.A."/>
            <person name="Magnuson J.K."/>
            <person name="Mortensen U.H."/>
            <person name="Larsen T.O."/>
            <person name="Grigoriev I.V."/>
            <person name="Baker S.E."/>
            <person name="Andersen M.R."/>
        </authorList>
    </citation>
    <scope>NUCLEOTIDE SEQUENCE [LARGE SCALE GENOMIC DNA]</scope>
    <source>
        <strain evidence="2 3">IBT 24754</strain>
    </source>
</reference>
<feature type="domain" description="RelA/SpoT" evidence="1">
    <location>
        <begin position="51"/>
        <end position="201"/>
    </location>
</feature>
<protein>
    <recommendedName>
        <fullName evidence="1">RelA/SpoT domain-containing protein</fullName>
    </recommendedName>
</protein>
<dbReference type="InterPro" id="IPR007685">
    <property type="entry name" value="RelA_SpoT"/>
</dbReference>